<accession>A0ACC9MUN3</accession>
<sequence>MINKILKSPKLNLILIWTSQLSAVAINALLQFWLAVKLSPDEYGDLVTLITLANILISIGAFGIGQYILQDIKNNKLVMNSLLLLLWINILLVFFIFIFTLFVDESILMYIKYFSFIIVAGSILSFNLSFYQSRDNFLNYSLLYFTNHLLRASSIFFPLLFGFSLLSTLKLQLPIGILIFIAYIILTKSNLRDIPININKAYYKEIFQILPYASTTIIFLVYQYINVLLINIFLSSEDAANYFLSFSILTIFYLIPNSIFSIFLLPKIHAMNDNNMILKFMVRMKKIMFFSSVICALLFVAIGYGISISSFGEKYHGMFNIMLLMSLLIVVKFLSSIADGVLNKGFLIRHKVNIQFQMFVINVISNLVLLKFIGVYGSIISLLVSELYFLLISEDRIRKNLKNNPNI</sequence>
<organism evidence="1 2">
    <name type="scientific">Macrococcoides caseolyticum</name>
    <dbReference type="NCBI Taxonomy" id="69966"/>
    <lineage>
        <taxon>Bacteria</taxon>
        <taxon>Bacillati</taxon>
        <taxon>Bacillota</taxon>
        <taxon>Bacilli</taxon>
        <taxon>Bacillales</taxon>
        <taxon>Staphylococcaceae</taxon>
        <taxon>Macrococcoides</taxon>
    </lineage>
</organism>
<comment type="caution">
    <text evidence="1">The sequence shown here is derived from an EMBL/GenBank/DDBJ whole genome shotgun (WGS) entry which is preliminary data.</text>
</comment>
<protein>
    <submittedName>
        <fullName evidence="1">Uncharacterized protein</fullName>
    </submittedName>
</protein>
<keyword evidence="2" id="KW-1185">Reference proteome</keyword>
<reference evidence="1" key="1">
    <citation type="submission" date="2017-12" db="EMBL/GenBank/DDBJ databases">
        <title>Genomics of Macrococcus caseolyticus.</title>
        <authorList>
            <person name="MacFadyen A.C."/>
            <person name="Paterson G.K."/>
        </authorList>
    </citation>
    <scope>NUCLEOTIDE SEQUENCE</scope>
    <source>
        <strain evidence="1">5459_5_49</strain>
    </source>
</reference>
<gene>
    <name evidence="1" type="ORF">CW682_02080</name>
</gene>
<evidence type="ECO:0000313" key="1">
    <source>
        <dbReference type="EMBL" id="PKE57424.1"/>
    </source>
</evidence>
<name>A0ACC9MUN3_9STAP</name>
<evidence type="ECO:0000313" key="2">
    <source>
        <dbReference type="Proteomes" id="UP000233606"/>
    </source>
</evidence>
<proteinExistence type="predicted"/>
<dbReference type="Proteomes" id="UP000233606">
    <property type="component" value="Unassembled WGS sequence"/>
</dbReference>
<dbReference type="EMBL" id="PIWU01000002">
    <property type="protein sequence ID" value="PKE57424.1"/>
    <property type="molecule type" value="Genomic_DNA"/>
</dbReference>